<feature type="region of interest" description="Disordered" evidence="1">
    <location>
        <begin position="777"/>
        <end position="928"/>
    </location>
</feature>
<proteinExistence type="predicted"/>
<feature type="region of interest" description="Disordered" evidence="1">
    <location>
        <begin position="673"/>
        <end position="738"/>
    </location>
</feature>
<gene>
    <name evidence="2" type="ORF">FSARC_7725</name>
</gene>
<name>A0A8H4TUT2_9HYPO</name>
<feature type="compositionally biased region" description="Polar residues" evidence="1">
    <location>
        <begin position="1147"/>
        <end position="1157"/>
    </location>
</feature>
<feature type="compositionally biased region" description="Polar residues" evidence="1">
    <location>
        <begin position="725"/>
        <end position="734"/>
    </location>
</feature>
<feature type="region of interest" description="Disordered" evidence="1">
    <location>
        <begin position="1095"/>
        <end position="1242"/>
    </location>
</feature>
<feature type="compositionally biased region" description="Low complexity" evidence="1">
    <location>
        <begin position="294"/>
        <end position="349"/>
    </location>
</feature>
<feature type="compositionally biased region" description="Low complexity" evidence="1">
    <location>
        <begin position="779"/>
        <end position="822"/>
    </location>
</feature>
<protein>
    <submittedName>
        <fullName evidence="2">Uncharacterized protein</fullName>
    </submittedName>
</protein>
<feature type="region of interest" description="Disordered" evidence="1">
    <location>
        <begin position="1335"/>
        <end position="1357"/>
    </location>
</feature>
<feature type="compositionally biased region" description="Low complexity" evidence="1">
    <location>
        <begin position="867"/>
        <end position="877"/>
    </location>
</feature>
<evidence type="ECO:0000313" key="2">
    <source>
        <dbReference type="EMBL" id="KAF4964358.1"/>
    </source>
</evidence>
<reference evidence="2" key="1">
    <citation type="journal article" date="2020" name="BMC Genomics">
        <title>Correction to: Identification and distribution of gene clusters required for synthesis of sphingolipid metabolism inhibitors in diverse species of the filamentous fungus Fusarium.</title>
        <authorList>
            <person name="Kim H.S."/>
            <person name="Lohmar J.M."/>
            <person name="Busman M."/>
            <person name="Brown D.W."/>
            <person name="Naumann T.A."/>
            <person name="Divon H.H."/>
            <person name="Lysoe E."/>
            <person name="Uhlig S."/>
            <person name="Proctor R.H."/>
        </authorList>
    </citation>
    <scope>NUCLEOTIDE SEQUENCE</scope>
    <source>
        <strain evidence="2">NRRL 20472</strain>
    </source>
</reference>
<feature type="compositionally biased region" description="Pro residues" evidence="1">
    <location>
        <begin position="823"/>
        <end position="838"/>
    </location>
</feature>
<feature type="compositionally biased region" description="Polar residues" evidence="1">
    <location>
        <begin position="845"/>
        <end position="862"/>
    </location>
</feature>
<comment type="caution">
    <text evidence="2">The sequence shown here is derived from an EMBL/GenBank/DDBJ whole genome shotgun (WGS) entry which is preliminary data.</text>
</comment>
<feature type="compositionally biased region" description="Low complexity" evidence="1">
    <location>
        <begin position="673"/>
        <end position="707"/>
    </location>
</feature>
<feature type="compositionally biased region" description="Basic and acidic residues" evidence="1">
    <location>
        <begin position="1415"/>
        <end position="1424"/>
    </location>
</feature>
<feature type="region of interest" description="Disordered" evidence="1">
    <location>
        <begin position="382"/>
        <end position="504"/>
    </location>
</feature>
<dbReference type="EMBL" id="JABEXW010000416">
    <property type="protein sequence ID" value="KAF4964358.1"/>
    <property type="molecule type" value="Genomic_DNA"/>
</dbReference>
<keyword evidence="3" id="KW-1185">Reference proteome</keyword>
<feature type="compositionally biased region" description="Polar residues" evidence="1">
    <location>
        <begin position="708"/>
        <end position="717"/>
    </location>
</feature>
<feature type="compositionally biased region" description="Low complexity" evidence="1">
    <location>
        <begin position="1163"/>
        <end position="1175"/>
    </location>
</feature>
<feature type="compositionally biased region" description="Low complexity" evidence="1">
    <location>
        <begin position="1101"/>
        <end position="1139"/>
    </location>
</feature>
<accession>A0A8H4TUT2</accession>
<feature type="compositionally biased region" description="Polar residues" evidence="1">
    <location>
        <begin position="1209"/>
        <end position="1225"/>
    </location>
</feature>
<feature type="region of interest" description="Disordered" evidence="1">
    <location>
        <begin position="1414"/>
        <end position="1434"/>
    </location>
</feature>
<evidence type="ECO:0000256" key="1">
    <source>
        <dbReference type="SAM" id="MobiDB-lite"/>
    </source>
</evidence>
<sequence>MQHMPGAGQMMQQPMRKPTPNQLQQIVYQNLVQHTQPFTGICWQSNVAISDRMGKTMNLITNISLAMQGGDYMKGAEWGCNFERDAFHKSPTKEVYDQEMGNKIMDFFKRRQANEPNIQNSINASAQAQAAQAQAQAMMNMQMGRGMGQGPQQGFQPMQHPMQGGQMGQGQQQQMQMGAGMGMNMSMANQAGRGMGPGPQMMGMPGGQNRPQASSFPQEMARLSQQDKNKVSDLAQKMFNTASEQQKANTRMQLSQRLPPTQLAEFQTQGKDPLMWFYQNQAFQVLKANMNRLQQQAQHQGQPQQGMPQNANNNQAPMMQQQASQQSLRQQQPQLQQQQQQQGQQQHGMVNGNGGGNDFTSFTPNMESIKDQQMNGLMAQQAGQMVVPASASQNRNPTPQPMGQNASSQQGPNQGPRPPQQQNMNLQQMKMNQAAQQSQAQLQAQQMKQMQNQPGMGGNMQPSQSPGMNTLNTPVSRPANNMNQTAGQGGVQFGDQRFNQGAQRPNNQTFQNMLASLPQEQRAMVSGLTPDKLNEVMQRWQTKRQEQMGLNGGQSTPGQMPNRPPSQMGAMNPGMGGQMPVGMSQQQQNGVPMNGNQQQVSMPRIPPNQQVAMMDSMDLPPQVLNQLHQVPPDMKKWGQLKMWLQQNNIPQNVRNQLAAIQQKQFQLILQRRSSMMPQQQPQGQQQGQQQLSPQQGQQPQQSQQPGQNNANPGMQTTGGPGPNPMQATRPQMPQNLPPQVLQVSPHEMQQVRTQRPNLAQMPDDQLRNIVIQMKKHSWMQQQQMRNQQAQAQAQAQVARNQGQGQGQQGAQNQMGVPQAPMQPQQPPQPNQTPQPQNVPVPNAMGQNATPQTTGQKQPSVTPEQARPRQQPANNRAQPPNPSPASAPKNLKRPSSDDNLDVPEATKPTPARPASQPNQPQQNQGARLLTPQQVAALTPEQRAKYEHMMKMQMRAGQMQPQPGAQLQVANEIMARLKQLGQEEQRQSIQEIMNDIPMTPQEHTETATKLQRIVVDMSKIGRGLSKWYGITRDDARAKMFFRTRWRILKQFADGEKMTILKDTFSIRSSEIDQARAMLESMAKDLAASVYARNMNMAKQQGTPQAQNAQLAQPQQPMPQQQQQQSTQPQQQQAQPQGQAAPVNGENLRRNSQAQSTTPKGGNKGAQAPAAPTTSQPPFQFGASSPHGNPSYVGKPKEINLQLPPSRKKQKTTGQTPQGATPSPQISKKASPELRRASEAQVPPKPVLLCKEPECEFSTTGYSTEQALQQHILEEHTKPREDPMKFVQENLALALGLEPDGSIKKDLISEAAPMSLTNSKQGQTPVTMAATPVSIDGGMKRSASSMGKPQDNKAGAKAGATPKLTDAKAVDITAADPWANATIDTEMLVNNLGVERGYGFYDNPYYDYNALSYLTPRDTPDSAKDGGSEPNSDISEGASLEINFDWTTVDTDLLLNMNNTTLDGSGVSVDTAMLFEQPSRQTDWDDVKIDFSKPFQFDTSRGYYMATH</sequence>
<dbReference type="OrthoDB" id="3918840at2759"/>
<dbReference type="InterPro" id="IPR033789">
    <property type="entry name" value="Gal11_coact"/>
</dbReference>
<feature type="compositionally biased region" description="Polar residues" evidence="1">
    <location>
        <begin position="390"/>
        <end position="408"/>
    </location>
</feature>
<evidence type="ECO:0000313" key="3">
    <source>
        <dbReference type="Proteomes" id="UP000622797"/>
    </source>
</evidence>
<feature type="region of interest" description="Disordered" evidence="1">
    <location>
        <begin position="293"/>
        <end position="365"/>
    </location>
</feature>
<reference evidence="2" key="2">
    <citation type="submission" date="2020-05" db="EMBL/GenBank/DDBJ databases">
        <authorList>
            <person name="Kim H.-S."/>
            <person name="Proctor R.H."/>
            <person name="Brown D.W."/>
        </authorList>
    </citation>
    <scope>NUCLEOTIDE SEQUENCE</scope>
    <source>
        <strain evidence="2">NRRL 20472</strain>
    </source>
</reference>
<feature type="compositionally biased region" description="Low complexity" evidence="1">
    <location>
        <begin position="1"/>
        <end position="15"/>
    </location>
</feature>
<feature type="region of interest" description="Disordered" evidence="1">
    <location>
        <begin position="1"/>
        <end position="20"/>
    </location>
</feature>
<feature type="compositionally biased region" description="Low complexity" evidence="1">
    <location>
        <begin position="409"/>
        <end position="462"/>
    </location>
</feature>
<feature type="compositionally biased region" description="Polar residues" evidence="1">
    <location>
        <begin position="463"/>
        <end position="486"/>
    </location>
</feature>
<dbReference type="CDD" id="cd12191">
    <property type="entry name" value="gal11_coact"/>
    <property type="match status" value="1"/>
</dbReference>
<organism evidence="2 3">
    <name type="scientific">Fusarium sarcochroum</name>
    <dbReference type="NCBI Taxonomy" id="1208366"/>
    <lineage>
        <taxon>Eukaryota</taxon>
        <taxon>Fungi</taxon>
        <taxon>Dikarya</taxon>
        <taxon>Ascomycota</taxon>
        <taxon>Pezizomycotina</taxon>
        <taxon>Sordariomycetes</taxon>
        <taxon>Hypocreomycetidae</taxon>
        <taxon>Hypocreales</taxon>
        <taxon>Nectriaceae</taxon>
        <taxon>Fusarium</taxon>
        <taxon>Fusarium lateritium species complex</taxon>
    </lineage>
</organism>
<dbReference type="Proteomes" id="UP000622797">
    <property type="component" value="Unassembled WGS sequence"/>
</dbReference>